<feature type="region of interest" description="Disordered" evidence="1">
    <location>
        <begin position="21"/>
        <end position="77"/>
    </location>
</feature>
<name>A0ABQ0SPE3_9BACL</name>
<feature type="compositionally biased region" description="Basic and acidic residues" evidence="1">
    <location>
        <begin position="49"/>
        <end position="71"/>
    </location>
</feature>
<keyword evidence="3" id="KW-1185">Reference proteome</keyword>
<dbReference type="NCBIfam" id="NF045794">
    <property type="entry name" value="CsxC_fam"/>
    <property type="match status" value="1"/>
</dbReference>
<dbReference type="EMBL" id="BJOD01000004">
    <property type="protein sequence ID" value="GED24434.1"/>
    <property type="molecule type" value="Genomic_DNA"/>
</dbReference>
<dbReference type="GeneID" id="82811656"/>
<sequence>MGKHSESKEGKFKMEYYCDDDKHKDKHDHKDKEKDKDKHKHEHKHKHKDEHDCKCEHEHKHKPDKEHEHGKPSPQSCGVENVRVFGSSKEAALFPKTIKVPVTLAEISVVVCVEADIQLEKPALEIIRAWKSVILEQCELVPTFNPYVAKLFGSGFIRKNIEYATADRVSGSAVCGDIRHISAMIPFDFCVGITFPAGGPSLQLTPDFSSSGELGNKGGTGAQLNLGLFGNRQVYNEKPYCELVYSEFTELDIGQDLKKVKAAEHAFSHVREKIVLNLGLKVLQDQQVPLPVVTPPPKPPYTCK</sequence>
<dbReference type="Proteomes" id="UP000317180">
    <property type="component" value="Unassembled WGS sequence"/>
</dbReference>
<reference evidence="2 3" key="1">
    <citation type="submission" date="2019-06" db="EMBL/GenBank/DDBJ databases">
        <title>Whole genome shotgun sequence of Brevibacillus agri NBRC 15538.</title>
        <authorList>
            <person name="Hosoyama A."/>
            <person name="Uohara A."/>
            <person name="Ohji S."/>
            <person name="Ichikawa N."/>
        </authorList>
    </citation>
    <scope>NUCLEOTIDE SEQUENCE [LARGE SCALE GENOMIC DNA]</scope>
    <source>
        <strain evidence="2 3">NBRC 15538</strain>
    </source>
</reference>
<comment type="caution">
    <text evidence="2">The sequence shown here is derived from an EMBL/GenBank/DDBJ whole genome shotgun (WGS) entry which is preliminary data.</text>
</comment>
<proteinExistence type="predicted"/>
<protein>
    <recommendedName>
        <fullName evidence="4">DUF3794 domain-containing protein</fullName>
    </recommendedName>
</protein>
<gene>
    <name evidence="2" type="ORF">BAG01nite_05360</name>
</gene>
<evidence type="ECO:0008006" key="4">
    <source>
        <dbReference type="Google" id="ProtNLM"/>
    </source>
</evidence>
<feature type="compositionally biased region" description="Basic and acidic residues" evidence="1">
    <location>
        <begin position="21"/>
        <end position="36"/>
    </location>
</feature>
<dbReference type="RefSeq" id="WP_242507359.1">
    <property type="nucleotide sequence ID" value="NZ_BJOD01000004.1"/>
</dbReference>
<dbReference type="InterPro" id="IPR054845">
    <property type="entry name" value="Exosporium_prot_C"/>
</dbReference>
<accession>A0ABQ0SPE3</accession>
<organism evidence="2 3">
    <name type="scientific">Brevibacillus agri</name>
    <dbReference type="NCBI Taxonomy" id="51101"/>
    <lineage>
        <taxon>Bacteria</taxon>
        <taxon>Bacillati</taxon>
        <taxon>Bacillota</taxon>
        <taxon>Bacilli</taxon>
        <taxon>Bacillales</taxon>
        <taxon>Paenibacillaceae</taxon>
        <taxon>Brevibacillus</taxon>
    </lineage>
</organism>
<evidence type="ECO:0000313" key="3">
    <source>
        <dbReference type="Proteomes" id="UP000317180"/>
    </source>
</evidence>
<evidence type="ECO:0000313" key="2">
    <source>
        <dbReference type="EMBL" id="GED24434.1"/>
    </source>
</evidence>
<feature type="compositionally biased region" description="Basic residues" evidence="1">
    <location>
        <begin position="37"/>
        <end position="48"/>
    </location>
</feature>
<evidence type="ECO:0000256" key="1">
    <source>
        <dbReference type="SAM" id="MobiDB-lite"/>
    </source>
</evidence>